<dbReference type="OrthoDB" id="9803238at2"/>
<evidence type="ECO:0000256" key="4">
    <source>
        <dbReference type="RuleBase" id="RU003513"/>
    </source>
</evidence>
<dbReference type="Gene3D" id="3.40.50.2000">
    <property type="entry name" value="Glycogen Phosphorylase B"/>
    <property type="match status" value="2"/>
</dbReference>
<dbReference type="InterPro" id="IPR029767">
    <property type="entry name" value="WecB-like"/>
</dbReference>
<dbReference type="EMBL" id="SOCA01000002">
    <property type="protein sequence ID" value="TDU73421.1"/>
    <property type="molecule type" value="Genomic_DNA"/>
</dbReference>
<gene>
    <name evidence="6" type="ORF">EI77_01891</name>
</gene>
<dbReference type="InterPro" id="IPR003331">
    <property type="entry name" value="UDP_GlcNAc_Epimerase_2_dom"/>
</dbReference>
<comment type="caution">
    <text evidence="6">The sequence shown here is derived from an EMBL/GenBank/DDBJ whole genome shotgun (WGS) entry which is preliminary data.</text>
</comment>
<reference evidence="6 7" key="1">
    <citation type="submission" date="2019-03" db="EMBL/GenBank/DDBJ databases">
        <title>Genomic Encyclopedia of Archaeal and Bacterial Type Strains, Phase II (KMG-II): from individual species to whole genera.</title>
        <authorList>
            <person name="Goeker M."/>
        </authorList>
    </citation>
    <scope>NUCLEOTIDE SEQUENCE [LARGE SCALE GENOMIC DNA]</scope>
    <source>
        <strain evidence="6 7">ATCC 25309</strain>
    </source>
</reference>
<dbReference type="SUPFAM" id="SSF53756">
    <property type="entry name" value="UDP-Glycosyltransferase/glycogen phosphorylase"/>
    <property type="match status" value="1"/>
</dbReference>
<feature type="domain" description="UDP-N-acetylglucosamine 2-epimerase" evidence="5">
    <location>
        <begin position="42"/>
        <end position="379"/>
    </location>
</feature>
<keyword evidence="1 4" id="KW-0413">Isomerase</keyword>
<dbReference type="NCBIfam" id="TIGR00236">
    <property type="entry name" value="wecB"/>
    <property type="match status" value="1"/>
</dbReference>
<dbReference type="GO" id="GO:0008761">
    <property type="term" value="F:UDP-N-acetylglucosamine 2-epimerase activity"/>
    <property type="evidence" value="ECO:0007669"/>
    <property type="project" value="UniProtKB-EC"/>
</dbReference>
<dbReference type="EC" id="5.1.3.14" evidence="3"/>
<dbReference type="CDD" id="cd03786">
    <property type="entry name" value="GTB_UDP-GlcNAc_2-Epimerase"/>
    <property type="match status" value="1"/>
</dbReference>
<evidence type="ECO:0000259" key="5">
    <source>
        <dbReference type="Pfam" id="PF02350"/>
    </source>
</evidence>
<comment type="similarity">
    <text evidence="2 4">Belongs to the UDP-N-acetylglucosamine 2-epimerase family.</text>
</comment>
<keyword evidence="7" id="KW-1185">Reference proteome</keyword>
<evidence type="ECO:0000256" key="2">
    <source>
        <dbReference type="ARBA" id="ARBA00038209"/>
    </source>
</evidence>
<protein>
    <recommendedName>
        <fullName evidence="3">UDP-N-acetylglucosamine 2-epimerase (non-hydrolyzing)</fullName>
        <ecNumber evidence="3">5.1.3.14</ecNumber>
    </recommendedName>
</protein>
<dbReference type="Pfam" id="PF02350">
    <property type="entry name" value="Epimerase_2"/>
    <property type="match status" value="1"/>
</dbReference>
<dbReference type="Proteomes" id="UP000295662">
    <property type="component" value="Unassembled WGS sequence"/>
</dbReference>
<evidence type="ECO:0000256" key="3">
    <source>
        <dbReference type="ARBA" id="ARBA00038858"/>
    </source>
</evidence>
<accession>A0A4R7S4Y2</accession>
<evidence type="ECO:0000313" key="6">
    <source>
        <dbReference type="EMBL" id="TDU73421.1"/>
    </source>
</evidence>
<evidence type="ECO:0000313" key="7">
    <source>
        <dbReference type="Proteomes" id="UP000295662"/>
    </source>
</evidence>
<proteinExistence type="inferred from homology"/>
<name>A0A4R7S4Y2_9BACT</name>
<dbReference type="AlphaFoldDB" id="A0A4R7S4Y2"/>
<evidence type="ECO:0000256" key="1">
    <source>
        <dbReference type="ARBA" id="ARBA00023235"/>
    </source>
</evidence>
<organism evidence="6 7">
    <name type="scientific">Prosthecobacter fusiformis</name>
    <dbReference type="NCBI Taxonomy" id="48464"/>
    <lineage>
        <taxon>Bacteria</taxon>
        <taxon>Pseudomonadati</taxon>
        <taxon>Verrucomicrobiota</taxon>
        <taxon>Verrucomicrobiia</taxon>
        <taxon>Verrucomicrobiales</taxon>
        <taxon>Verrucomicrobiaceae</taxon>
        <taxon>Prosthecobacter</taxon>
    </lineage>
</organism>
<dbReference type="PANTHER" id="PTHR43174">
    <property type="entry name" value="UDP-N-ACETYLGLUCOSAMINE 2-EPIMERASE"/>
    <property type="match status" value="1"/>
</dbReference>
<sequence length="382" mass="41409">MSENVKISRMTDISRAKRLLFVLGTRPEMIKVAPLILEARKQGSEAILVNSGQHADLLTPLFDLFDVHPAHDLEAMVAGQPLNRLLSRVIDRLDPVLEEVKPDYVLVQGDTATALGGAQAAFHRKIPVGHIEAGLRSGNPLSPFPEEMNRRLVSQLASIHFAATERNRAALLAEGILDSQILVTGNTVVDALHHTLAHALPGADMGVLRKQIAGRKVVLLTTHRRENFGDTMRTHLRLLRRFAEAHPELCVVFPMHPNPAVKEAAAEELGGCDQIIITTPMGYADFVHLLSDAWLIVSDSGGIQEEAASLGKPILVLRENTERPEGVDAGVARLVGECASDLESLLNEAVADAVWFAHAAGAEKVFGDGHASERIIAHLLKS</sequence>
<dbReference type="PANTHER" id="PTHR43174:SF2">
    <property type="entry name" value="UDP-N-ACETYLGLUCOSAMINE 2-EPIMERASE"/>
    <property type="match status" value="1"/>
</dbReference>